<feature type="transmembrane region" description="Helical" evidence="6">
    <location>
        <begin position="190"/>
        <end position="211"/>
    </location>
</feature>
<comment type="caution">
    <text evidence="8">The sequence shown here is derived from an EMBL/GenBank/DDBJ whole genome shotgun (WGS) entry which is preliminary data.</text>
</comment>
<comment type="subcellular location">
    <subcellularLocation>
        <location evidence="1">Membrane</location>
        <topology evidence="1">Multi-pass membrane protein</topology>
    </subcellularLocation>
</comment>
<name>A0A327Z877_9ACTN</name>
<evidence type="ECO:0000256" key="1">
    <source>
        <dbReference type="ARBA" id="ARBA00004141"/>
    </source>
</evidence>
<keyword evidence="5 6" id="KW-0472">Membrane</keyword>
<keyword evidence="2 6" id="KW-0812">Transmembrane</keyword>
<dbReference type="InterPro" id="IPR023494">
    <property type="entry name" value="Cyt_c_bgen_Ccs1/CcsB/ResB"/>
</dbReference>
<evidence type="ECO:0000313" key="8">
    <source>
        <dbReference type="EMBL" id="RAK31793.1"/>
    </source>
</evidence>
<gene>
    <name evidence="8" type="ORF">B0I29_11441</name>
</gene>
<evidence type="ECO:0000259" key="7">
    <source>
        <dbReference type="Pfam" id="PF05140"/>
    </source>
</evidence>
<dbReference type="Proteomes" id="UP000249341">
    <property type="component" value="Unassembled WGS sequence"/>
</dbReference>
<dbReference type="InterPro" id="IPR007816">
    <property type="entry name" value="ResB-like_domain"/>
</dbReference>
<evidence type="ECO:0000256" key="6">
    <source>
        <dbReference type="SAM" id="Phobius"/>
    </source>
</evidence>
<sequence>MTVVEDRPATADAPPPRRVNPLWALLRNSWRQLTSMRTALILLFLLAVAAVPGSIFPQRSVNRENVAEYFAAHPKLAPAIDRAFAFDVYSSPWFAAIYLLLFTSLIGCVLPRLRDHIRALRTVPPEAPKRMGRLPQHADGLESAQPAGETAVRVAATLRRKWFRVRVREQEDGSWTVSGEKGYLKETGNLLFHVALLSVLVGVGFGHWYGWHGNRLLVTGADQGFCNSLTQFDDVSLGPQVDASDLPNFCLKLTKFDATYQSTGQPKSYDATVAVSQNGGASESRSFTVNDPLRLDDANIHLLGQGYAPELKYTDRYGVSQTKVVPFLPVDGMLTSEGVAQFPDVNIDPKTNKRDDKLQMGFEGVFLPTGPTDGTARSEFPELNNPVLYLTAYQGDLGLDVGIPGSVYSLDRGQIDTGALKKIGGDRPYALKQGEKVTLEDGTTLEFVGVRQFATLSIRYDPTQFMLLIGAVLGLIGLMLSLSGHRRRVWFRVVPTAGDDARSSVIEAGGLPRTDYPGFGDEFTSLTRSLKEGTP</sequence>
<keyword evidence="9" id="KW-1185">Reference proteome</keyword>
<evidence type="ECO:0000256" key="4">
    <source>
        <dbReference type="ARBA" id="ARBA00022989"/>
    </source>
</evidence>
<dbReference type="GO" id="GO:0017004">
    <property type="term" value="P:cytochrome complex assembly"/>
    <property type="evidence" value="ECO:0007669"/>
    <property type="project" value="UniProtKB-KW"/>
</dbReference>
<reference evidence="8 9" key="1">
    <citation type="submission" date="2018-06" db="EMBL/GenBank/DDBJ databases">
        <title>Genomic Encyclopedia of Type Strains, Phase III (KMG-III): the genomes of soil and plant-associated and newly described type strains.</title>
        <authorList>
            <person name="Whitman W."/>
        </authorList>
    </citation>
    <scope>NUCLEOTIDE SEQUENCE [LARGE SCALE GENOMIC DNA]</scope>
    <source>
        <strain evidence="8 9">CGMCC 4.7090</strain>
    </source>
</reference>
<feature type="transmembrane region" description="Helical" evidence="6">
    <location>
        <begin position="93"/>
        <end position="113"/>
    </location>
</feature>
<dbReference type="Pfam" id="PF05140">
    <property type="entry name" value="ResB"/>
    <property type="match status" value="1"/>
</dbReference>
<evidence type="ECO:0000256" key="2">
    <source>
        <dbReference type="ARBA" id="ARBA00022692"/>
    </source>
</evidence>
<keyword evidence="4 6" id="KW-1133">Transmembrane helix</keyword>
<dbReference type="PANTHER" id="PTHR31566:SF0">
    <property type="entry name" value="CYTOCHROME C BIOGENESIS PROTEIN CCS1, CHLOROPLASTIC"/>
    <property type="match status" value="1"/>
</dbReference>
<feature type="domain" description="ResB-like" evidence="7">
    <location>
        <begin position="36"/>
        <end position="523"/>
    </location>
</feature>
<organism evidence="8 9">
    <name type="scientific">Actinoplanes lutulentus</name>
    <dbReference type="NCBI Taxonomy" id="1287878"/>
    <lineage>
        <taxon>Bacteria</taxon>
        <taxon>Bacillati</taxon>
        <taxon>Actinomycetota</taxon>
        <taxon>Actinomycetes</taxon>
        <taxon>Micromonosporales</taxon>
        <taxon>Micromonosporaceae</taxon>
        <taxon>Actinoplanes</taxon>
    </lineage>
</organism>
<dbReference type="AlphaFoldDB" id="A0A327Z877"/>
<keyword evidence="3" id="KW-0201">Cytochrome c-type biogenesis</keyword>
<evidence type="ECO:0000256" key="5">
    <source>
        <dbReference type="ARBA" id="ARBA00023136"/>
    </source>
</evidence>
<evidence type="ECO:0000313" key="9">
    <source>
        <dbReference type="Proteomes" id="UP000249341"/>
    </source>
</evidence>
<protein>
    <submittedName>
        <fullName evidence="8">Cytochrome c biogenesis protein</fullName>
    </submittedName>
</protein>
<dbReference type="OrthoDB" id="3949537at2"/>
<dbReference type="PANTHER" id="PTHR31566">
    <property type="entry name" value="CYTOCHROME C BIOGENESIS PROTEIN CCS1, CHLOROPLASTIC"/>
    <property type="match status" value="1"/>
</dbReference>
<evidence type="ECO:0000256" key="3">
    <source>
        <dbReference type="ARBA" id="ARBA00022748"/>
    </source>
</evidence>
<dbReference type="EMBL" id="QLMJ01000014">
    <property type="protein sequence ID" value="RAK31793.1"/>
    <property type="molecule type" value="Genomic_DNA"/>
</dbReference>
<accession>A0A327Z877</accession>
<proteinExistence type="predicted"/>
<feature type="transmembrane region" description="Helical" evidence="6">
    <location>
        <begin position="39"/>
        <end position="56"/>
    </location>
</feature>
<dbReference type="GO" id="GO:0016020">
    <property type="term" value="C:membrane"/>
    <property type="evidence" value="ECO:0007669"/>
    <property type="project" value="UniProtKB-SubCell"/>
</dbReference>
<feature type="transmembrane region" description="Helical" evidence="6">
    <location>
        <begin position="465"/>
        <end position="482"/>
    </location>
</feature>
<dbReference type="RefSeq" id="WP_111651915.1">
    <property type="nucleotide sequence ID" value="NZ_JACHWI010000004.1"/>
</dbReference>